<feature type="transmembrane region" description="Helical" evidence="5">
    <location>
        <begin position="415"/>
        <end position="434"/>
    </location>
</feature>
<evidence type="ECO:0000256" key="1">
    <source>
        <dbReference type="ARBA" id="ARBA00004141"/>
    </source>
</evidence>
<keyword evidence="3 5" id="KW-1133">Transmembrane helix</keyword>
<feature type="transmembrane region" description="Helical" evidence="5">
    <location>
        <begin position="182"/>
        <end position="200"/>
    </location>
</feature>
<proteinExistence type="predicted"/>
<keyword evidence="4 5" id="KW-0472">Membrane</keyword>
<feature type="domain" description="Amino acid permease/ SLC12A" evidence="6">
    <location>
        <begin position="29"/>
        <end position="401"/>
    </location>
</feature>
<dbReference type="InterPro" id="IPR004841">
    <property type="entry name" value="AA-permease/SLC12A_dom"/>
</dbReference>
<feature type="transmembrane region" description="Helical" evidence="5">
    <location>
        <begin position="265"/>
        <end position="284"/>
    </location>
</feature>
<accession>A0ABP5ZMW3</accession>
<dbReference type="InterPro" id="IPR050367">
    <property type="entry name" value="APC_superfamily"/>
</dbReference>
<protein>
    <submittedName>
        <fullName evidence="7">APC family permease</fullName>
    </submittedName>
</protein>
<dbReference type="Pfam" id="PF00324">
    <property type="entry name" value="AA_permease"/>
    <property type="match status" value="1"/>
</dbReference>
<evidence type="ECO:0000256" key="4">
    <source>
        <dbReference type="ARBA" id="ARBA00023136"/>
    </source>
</evidence>
<feature type="transmembrane region" description="Helical" evidence="5">
    <location>
        <begin position="347"/>
        <end position="374"/>
    </location>
</feature>
<dbReference type="PANTHER" id="PTHR42770:SF16">
    <property type="entry name" value="AMINO ACID PERMEASE"/>
    <property type="match status" value="1"/>
</dbReference>
<dbReference type="Proteomes" id="UP001500730">
    <property type="component" value="Unassembled WGS sequence"/>
</dbReference>
<reference evidence="8" key="1">
    <citation type="journal article" date="2019" name="Int. J. Syst. Evol. Microbiol.">
        <title>The Global Catalogue of Microorganisms (GCM) 10K type strain sequencing project: providing services to taxonomists for standard genome sequencing and annotation.</title>
        <authorList>
            <consortium name="The Broad Institute Genomics Platform"/>
            <consortium name="The Broad Institute Genome Sequencing Center for Infectious Disease"/>
            <person name="Wu L."/>
            <person name="Ma J."/>
        </authorList>
    </citation>
    <scope>NUCLEOTIDE SEQUENCE [LARGE SCALE GENOMIC DNA]</scope>
    <source>
        <strain evidence="8">JCM 16259</strain>
    </source>
</reference>
<dbReference type="EMBL" id="BAAARE010000026">
    <property type="protein sequence ID" value="GAA2499164.1"/>
    <property type="molecule type" value="Genomic_DNA"/>
</dbReference>
<feature type="transmembrane region" description="Helical" evidence="5">
    <location>
        <begin position="221"/>
        <end position="245"/>
    </location>
</feature>
<evidence type="ECO:0000256" key="5">
    <source>
        <dbReference type="SAM" id="Phobius"/>
    </source>
</evidence>
<feature type="transmembrane region" description="Helical" evidence="5">
    <location>
        <begin position="321"/>
        <end position="341"/>
    </location>
</feature>
<feature type="transmembrane region" description="Helical" evidence="5">
    <location>
        <begin position="114"/>
        <end position="135"/>
    </location>
</feature>
<evidence type="ECO:0000256" key="3">
    <source>
        <dbReference type="ARBA" id="ARBA00022989"/>
    </source>
</evidence>
<gene>
    <name evidence="7" type="ORF">GCM10009858_41870</name>
</gene>
<name>A0ABP5ZMW3_9MICO</name>
<organism evidence="7 8">
    <name type="scientific">Terrabacter carboxydivorans</name>
    <dbReference type="NCBI Taxonomy" id="619730"/>
    <lineage>
        <taxon>Bacteria</taxon>
        <taxon>Bacillati</taxon>
        <taxon>Actinomycetota</taxon>
        <taxon>Actinomycetes</taxon>
        <taxon>Micrococcales</taxon>
        <taxon>Intrasporangiaceae</taxon>
        <taxon>Terrabacter</taxon>
    </lineage>
</organism>
<feature type="transmembrane region" description="Helical" evidence="5">
    <location>
        <begin position="78"/>
        <end position="102"/>
    </location>
</feature>
<comment type="caution">
    <text evidence="7">The sequence shown here is derived from an EMBL/GenBank/DDBJ whole genome shotgun (WGS) entry which is preliminary data.</text>
</comment>
<dbReference type="Gene3D" id="1.20.1740.10">
    <property type="entry name" value="Amino acid/polyamine transporter I"/>
    <property type="match status" value="1"/>
</dbReference>
<dbReference type="PANTHER" id="PTHR42770">
    <property type="entry name" value="AMINO ACID TRANSPORTER-RELATED"/>
    <property type="match status" value="1"/>
</dbReference>
<sequence length="468" mass="49289">MGGAVIMSAALMGPAVSVYFNPQLVAGFAGAAMPLVMLVSLVASLIVANGVAEMARELPSAGAFYTYVARGIGPRSGFVTGILMFLAYALLVPAELALIGIYSHDILNDYGVGVPWPIISLVFAAIMLALSWQGISGSLKTALTLFSIEVGVILLLSVVILVKGGAHGLTATPLLPSSSPSGLSGIALGMVFGVLSFVGFESAATLGEEVRDPRRHIPRGIFGAVLLVGVIYLFTTYAEMVGFGTSAVDALVKDTAPFTTLAANYAPWLKLLVGLAGVSSIFAVTMNSHNGIARILFAMGREHMLPRVLAKVHPRHATPSAAIIANTVFAVVVTLGVGTWVGAFNAYAYLGSLLTLAIIPVYILTNLACIRFFATVARDRRNMLKHVVLPVLGMLVMLIPIYGLIWPVPAAPYNLFPYMVVVAIIVSAVIAWVIGKRQPERLSRVGAVLAAGEVDDDLEEQPVRGHRA</sequence>
<keyword evidence="2 5" id="KW-0812">Transmembrane</keyword>
<evidence type="ECO:0000259" key="6">
    <source>
        <dbReference type="Pfam" id="PF00324"/>
    </source>
</evidence>
<feature type="transmembrane region" description="Helical" evidence="5">
    <location>
        <begin position="142"/>
        <end position="162"/>
    </location>
</feature>
<dbReference type="PIRSF" id="PIRSF006060">
    <property type="entry name" value="AA_transporter"/>
    <property type="match status" value="1"/>
</dbReference>
<evidence type="ECO:0000313" key="7">
    <source>
        <dbReference type="EMBL" id="GAA2499164.1"/>
    </source>
</evidence>
<feature type="transmembrane region" description="Helical" evidence="5">
    <location>
        <begin position="386"/>
        <end position="409"/>
    </location>
</feature>
<comment type="subcellular location">
    <subcellularLocation>
        <location evidence="1">Membrane</location>
        <topology evidence="1">Multi-pass membrane protein</topology>
    </subcellularLocation>
</comment>
<evidence type="ECO:0000313" key="8">
    <source>
        <dbReference type="Proteomes" id="UP001500730"/>
    </source>
</evidence>
<keyword evidence="8" id="KW-1185">Reference proteome</keyword>
<evidence type="ECO:0000256" key="2">
    <source>
        <dbReference type="ARBA" id="ARBA00022692"/>
    </source>
</evidence>
<feature type="transmembrane region" description="Helical" evidence="5">
    <location>
        <begin position="27"/>
        <end position="48"/>
    </location>
</feature>